<comment type="similarity">
    <text evidence="2 9">Belongs to the class-I pyridine nucleotide-disulfide oxidoreductase family.</text>
</comment>
<dbReference type="InterPro" id="IPR023753">
    <property type="entry name" value="FAD/NAD-binding_dom"/>
</dbReference>
<evidence type="ECO:0000313" key="12">
    <source>
        <dbReference type="EMBL" id="GAA1967463.1"/>
    </source>
</evidence>
<dbReference type="PANTHER" id="PTHR43014">
    <property type="entry name" value="MERCURIC REDUCTASE"/>
    <property type="match status" value="1"/>
</dbReference>
<feature type="domain" description="FAD/NAD(P)-binding" evidence="11">
    <location>
        <begin position="5"/>
        <end position="322"/>
    </location>
</feature>
<dbReference type="PRINTS" id="PR00411">
    <property type="entry name" value="PNDRDTASEI"/>
</dbReference>
<keyword evidence="5" id="KW-0521">NADP</keyword>
<dbReference type="Pfam" id="PF02852">
    <property type="entry name" value="Pyr_redox_dim"/>
    <property type="match status" value="1"/>
</dbReference>
<dbReference type="Gene3D" id="3.50.50.60">
    <property type="entry name" value="FAD/NAD(P)-binding domain"/>
    <property type="match status" value="2"/>
</dbReference>
<dbReference type="SUPFAM" id="SSF51905">
    <property type="entry name" value="FAD/NAD(P)-binding domain"/>
    <property type="match status" value="1"/>
</dbReference>
<evidence type="ECO:0000256" key="4">
    <source>
        <dbReference type="ARBA" id="ARBA00022827"/>
    </source>
</evidence>
<comment type="caution">
    <text evidence="12">The sequence shown here is derived from an EMBL/GenBank/DDBJ whole genome shotgun (WGS) entry which is preliminary data.</text>
</comment>
<dbReference type="Gene3D" id="3.30.390.30">
    <property type="match status" value="1"/>
</dbReference>
<sequence length="473" mass="50624">MDPHYDLAIIGSGSGNALVTPDFDDKRVAVIEGGTFGGTCLNVGCIPTKMFVYAADLARDVRDAHRYGVDATLEGVRWIDVRDRIFGRIDPISEGGRKYRQDGPNTTAYLGHARFTGERRLTVALPDGREETLTADQVVVAAGAHPVVPDVVTESGVPFHTSDTIMRIDELPRRLAILGGGFIAAEMAHVFASFGVHVTVLARASHLLRHLDTGIAQRFTDLAREQWDVRTGTNVVGVERGAGGAGVRLRLDSAAVVDADLLLVATGRRANTAELGTDAGGLRLLEDGRIEVDEFGRTSAPGVWALGDVSAPYQLKHVANAEARTIAHNLVHHDDLRPLPHRRVPSGVFSHPQIATVGLTEEECVEQGLAHVTYVQAYGDTAYGWAMEDTTSVCKLIADPSTGLLLGAHLMGPQATTLIQPLVQGMAFGTTVQHLARGQYWIHPALAEVVENALLGLRLDAPAFSGDSQTTLG</sequence>
<dbReference type="Pfam" id="PF07992">
    <property type="entry name" value="Pyr_redox_2"/>
    <property type="match status" value="1"/>
</dbReference>
<evidence type="ECO:0000313" key="13">
    <source>
        <dbReference type="Proteomes" id="UP001500013"/>
    </source>
</evidence>
<evidence type="ECO:0000259" key="10">
    <source>
        <dbReference type="Pfam" id="PF02852"/>
    </source>
</evidence>
<evidence type="ECO:0000256" key="1">
    <source>
        <dbReference type="ARBA" id="ARBA00001974"/>
    </source>
</evidence>
<evidence type="ECO:0000256" key="9">
    <source>
        <dbReference type="RuleBase" id="RU003691"/>
    </source>
</evidence>
<dbReference type="PIRSF" id="PIRSF000350">
    <property type="entry name" value="Mercury_reductase_MerA"/>
    <property type="match status" value="1"/>
</dbReference>
<protein>
    <submittedName>
        <fullName evidence="12">Mycothione reductase</fullName>
    </submittedName>
</protein>
<proteinExistence type="inferred from homology"/>
<dbReference type="InterPro" id="IPR016156">
    <property type="entry name" value="FAD/NAD-linked_Rdtase_dimer_sf"/>
</dbReference>
<dbReference type="InterPro" id="IPR001100">
    <property type="entry name" value="Pyr_nuc-diS_OxRdtase"/>
</dbReference>
<dbReference type="PRINTS" id="PR00368">
    <property type="entry name" value="FADPNR"/>
</dbReference>
<dbReference type="InterPro" id="IPR017817">
    <property type="entry name" value="Mycothione_reductase"/>
</dbReference>
<comment type="cofactor">
    <cofactor evidence="1">
        <name>FAD</name>
        <dbReference type="ChEBI" id="CHEBI:57692"/>
    </cofactor>
</comment>
<evidence type="ECO:0000256" key="3">
    <source>
        <dbReference type="ARBA" id="ARBA00022630"/>
    </source>
</evidence>
<dbReference type="Proteomes" id="UP001500013">
    <property type="component" value="Unassembled WGS sequence"/>
</dbReference>
<accession>A0ABN2RDI4</accession>
<keyword evidence="6 9" id="KW-0560">Oxidoreductase</keyword>
<evidence type="ECO:0000256" key="5">
    <source>
        <dbReference type="ARBA" id="ARBA00022857"/>
    </source>
</evidence>
<evidence type="ECO:0000256" key="6">
    <source>
        <dbReference type="ARBA" id="ARBA00023002"/>
    </source>
</evidence>
<dbReference type="InterPro" id="IPR012999">
    <property type="entry name" value="Pyr_OxRdtase_I_AS"/>
</dbReference>
<keyword evidence="4 9" id="KW-0274">FAD</keyword>
<evidence type="ECO:0000256" key="7">
    <source>
        <dbReference type="ARBA" id="ARBA00023157"/>
    </source>
</evidence>
<dbReference type="NCBIfam" id="TIGR03452">
    <property type="entry name" value="mycothione_red"/>
    <property type="match status" value="1"/>
</dbReference>
<name>A0ABN2RDI4_9MICO</name>
<gene>
    <name evidence="12" type="ORF">GCM10009817_04200</name>
</gene>
<dbReference type="NCBIfam" id="NF005884">
    <property type="entry name" value="PRK07846.1"/>
    <property type="match status" value="1"/>
</dbReference>
<dbReference type="PANTHER" id="PTHR43014:SF5">
    <property type="entry name" value="GLUTATHIONE REDUCTASE (NADPH)"/>
    <property type="match status" value="1"/>
</dbReference>
<dbReference type="EMBL" id="BAAAPU010000003">
    <property type="protein sequence ID" value="GAA1967463.1"/>
    <property type="molecule type" value="Genomic_DNA"/>
</dbReference>
<dbReference type="RefSeq" id="WP_344057949.1">
    <property type="nucleotide sequence ID" value="NZ_BAAAPU010000003.1"/>
</dbReference>
<dbReference type="SUPFAM" id="SSF55424">
    <property type="entry name" value="FAD/NAD-linked reductases, dimerisation (C-terminal) domain"/>
    <property type="match status" value="1"/>
</dbReference>
<dbReference type="InterPro" id="IPR036188">
    <property type="entry name" value="FAD/NAD-bd_sf"/>
</dbReference>
<keyword evidence="13" id="KW-1185">Reference proteome</keyword>
<keyword evidence="8 9" id="KW-0676">Redox-active center</keyword>
<reference evidence="12 13" key="1">
    <citation type="journal article" date="2019" name="Int. J. Syst. Evol. Microbiol.">
        <title>The Global Catalogue of Microorganisms (GCM) 10K type strain sequencing project: providing services to taxonomists for standard genome sequencing and annotation.</title>
        <authorList>
            <consortium name="The Broad Institute Genomics Platform"/>
            <consortium name="The Broad Institute Genome Sequencing Center for Infectious Disease"/>
            <person name="Wu L."/>
            <person name="Ma J."/>
        </authorList>
    </citation>
    <scope>NUCLEOTIDE SEQUENCE [LARGE SCALE GENOMIC DNA]</scope>
    <source>
        <strain evidence="12 13">JCM 15628</strain>
    </source>
</reference>
<organism evidence="12 13">
    <name type="scientific">Terrabacter lapilli</name>
    <dbReference type="NCBI Taxonomy" id="436231"/>
    <lineage>
        <taxon>Bacteria</taxon>
        <taxon>Bacillati</taxon>
        <taxon>Actinomycetota</taxon>
        <taxon>Actinomycetes</taxon>
        <taxon>Micrococcales</taxon>
        <taxon>Intrasporangiaceae</taxon>
        <taxon>Terrabacter</taxon>
    </lineage>
</organism>
<evidence type="ECO:0000256" key="2">
    <source>
        <dbReference type="ARBA" id="ARBA00007532"/>
    </source>
</evidence>
<keyword evidence="7" id="KW-1015">Disulfide bond</keyword>
<feature type="domain" description="Pyridine nucleotide-disulphide oxidoreductase dimerisation" evidence="10">
    <location>
        <begin position="344"/>
        <end position="453"/>
    </location>
</feature>
<evidence type="ECO:0000259" key="11">
    <source>
        <dbReference type="Pfam" id="PF07992"/>
    </source>
</evidence>
<keyword evidence="3 9" id="KW-0285">Flavoprotein</keyword>
<evidence type="ECO:0000256" key="8">
    <source>
        <dbReference type="ARBA" id="ARBA00023284"/>
    </source>
</evidence>
<dbReference type="InterPro" id="IPR004099">
    <property type="entry name" value="Pyr_nucl-diS_OxRdtase_dimer"/>
</dbReference>
<dbReference type="PROSITE" id="PS00076">
    <property type="entry name" value="PYRIDINE_REDOX_1"/>
    <property type="match status" value="1"/>
</dbReference>